<sequence>MANIANIVVFDGAATPVSHTLVPVEVSKENGLIQATWREQIATLPTEAQVRVEMKQRRLKSGVVETRTRVSVPVMESVSGQNAAGYTAAPKVAYEDAYEEVSYAHPRSTITSRRIAKQILTNLSNNVSTTVAAATSGVFDEANVQQVMPT</sequence>
<name>A0A8S5L416_9VIRU</name>
<protein>
    <submittedName>
        <fullName evidence="4">Coat protein</fullName>
    </submittedName>
</protein>
<gene>
    <name evidence="4" type="primary">SRR5467090_3_3</name>
</gene>
<dbReference type="GO" id="GO:0019028">
    <property type="term" value="C:viral capsid"/>
    <property type="evidence" value="ECO:0007669"/>
    <property type="project" value="UniProtKB-KW"/>
</dbReference>
<dbReference type="GeneID" id="80398840"/>
<dbReference type="Proteomes" id="UP000676895">
    <property type="component" value="Segment"/>
</dbReference>
<keyword evidence="3" id="KW-0946">Virion</keyword>
<keyword evidence="5" id="KW-1185">Reference proteome</keyword>
<proteinExistence type="predicted"/>
<evidence type="ECO:0000256" key="2">
    <source>
        <dbReference type="ARBA" id="ARBA00022561"/>
    </source>
</evidence>
<evidence type="ECO:0000256" key="1">
    <source>
        <dbReference type="ARBA" id="ARBA00004328"/>
    </source>
</evidence>
<dbReference type="InterPro" id="IPR015954">
    <property type="entry name" value="Phage_RNA-type_capsid"/>
</dbReference>
<evidence type="ECO:0000313" key="5">
    <source>
        <dbReference type="Proteomes" id="UP000676895"/>
    </source>
</evidence>
<dbReference type="Gene3D" id="3.30.380.10">
    <property type="entry name" value="MS2 Viral Coat Protein"/>
    <property type="match status" value="1"/>
</dbReference>
<organism evidence="4 5">
    <name type="scientific">ssRNA phage SRR5467090_3</name>
    <dbReference type="NCBI Taxonomy" id="2786452"/>
    <lineage>
        <taxon>Viruses</taxon>
        <taxon>Riboviria</taxon>
        <taxon>Orthornavirae</taxon>
        <taxon>Lenarviricota</taxon>
        <taxon>Leviviricetes</taxon>
        <taxon>Norzivirales</taxon>
        <taxon>Fiersviridae</taxon>
        <taxon>Ulinhavirus</taxon>
        <taxon>Ulinhavirus borborohabitans</taxon>
        <taxon>Pipunevirus borborohabitans</taxon>
    </lineage>
</organism>
<evidence type="ECO:0000256" key="3">
    <source>
        <dbReference type="ARBA" id="ARBA00022844"/>
    </source>
</evidence>
<dbReference type="RefSeq" id="YP_010769738.1">
    <property type="nucleotide sequence ID" value="NC_074061.1"/>
</dbReference>
<comment type="subcellular location">
    <subcellularLocation>
        <location evidence="1">Virion</location>
    </subcellularLocation>
</comment>
<evidence type="ECO:0000313" key="4">
    <source>
        <dbReference type="EMBL" id="DAD52478.1"/>
    </source>
</evidence>
<accession>A0A8S5L416</accession>
<reference evidence="4" key="1">
    <citation type="submission" date="2020-09" db="EMBL/GenBank/DDBJ databases">
        <title>Leviviricetes taxonomy.</title>
        <authorList>
            <person name="Stockdale S.R."/>
            <person name="Callanan J."/>
            <person name="Adriaenssens E.M."/>
            <person name="Kuhn J.H."/>
            <person name="Rumnieks J."/>
            <person name="Shkoporov A."/>
            <person name="Draper L.A."/>
            <person name="Ross P."/>
            <person name="Hill C."/>
        </authorList>
    </citation>
    <scope>NUCLEOTIDE SEQUENCE</scope>
</reference>
<keyword evidence="2 4" id="KW-0167">Capsid protein</keyword>
<dbReference type="KEGG" id="vg:80398840"/>
<dbReference type="EMBL" id="BK014115">
    <property type="protein sequence ID" value="DAD52478.1"/>
    <property type="molecule type" value="Genomic_RNA"/>
</dbReference>